<feature type="non-terminal residue" evidence="7">
    <location>
        <position position="1"/>
    </location>
</feature>
<accession>A0ABN9QR39</accession>
<feature type="region of interest" description="Disordered" evidence="5">
    <location>
        <begin position="113"/>
        <end position="134"/>
    </location>
</feature>
<feature type="compositionally biased region" description="Low complexity" evidence="5">
    <location>
        <begin position="154"/>
        <end position="166"/>
    </location>
</feature>
<keyword evidence="3" id="KW-0862">Zinc</keyword>
<feature type="compositionally biased region" description="Gly residues" evidence="5">
    <location>
        <begin position="15"/>
        <end position="24"/>
    </location>
</feature>
<evidence type="ECO:0000256" key="1">
    <source>
        <dbReference type="ARBA" id="ARBA00022723"/>
    </source>
</evidence>
<feature type="region of interest" description="Disordered" evidence="5">
    <location>
        <begin position="1"/>
        <end position="29"/>
    </location>
</feature>
<evidence type="ECO:0000313" key="7">
    <source>
        <dbReference type="EMBL" id="CAK0807440.1"/>
    </source>
</evidence>
<evidence type="ECO:0000256" key="4">
    <source>
        <dbReference type="PROSITE-ProRule" id="PRU00834"/>
    </source>
</evidence>
<sequence>PALGAAPGAAPPPGGAGAEGGAAGGPTRVPVARVAPRRFRILFTCRICERRNENLISRVAYGHGIVIVTCPGCTNRHLISDKTGLLQRSRWDVEMLAGENVTRLGGSGLLQVQTGDRPPAPQAPPDGRGLDTPGLLVRRRGGVVEAVLESGVSTTWPWSSSHPTTTRAGGCPHGPPSAAGGRRAAPTLPRPPDGLARRRPARSRGGRCHACPQFSSTPSGLRSVCRRRARGLAGEGERRLL</sequence>
<feature type="compositionally biased region" description="Basic residues" evidence="5">
    <location>
        <begin position="197"/>
        <end position="207"/>
    </location>
</feature>
<dbReference type="Pfam" id="PF05180">
    <property type="entry name" value="zf-DNL"/>
    <property type="match status" value="1"/>
</dbReference>
<dbReference type="PROSITE" id="PS51501">
    <property type="entry name" value="ZF_DNL"/>
    <property type="match status" value="1"/>
</dbReference>
<feature type="compositionally biased region" description="Low complexity" evidence="5">
    <location>
        <begin position="176"/>
        <end position="186"/>
    </location>
</feature>
<evidence type="ECO:0000256" key="2">
    <source>
        <dbReference type="ARBA" id="ARBA00022771"/>
    </source>
</evidence>
<reference evidence="7" key="1">
    <citation type="submission" date="2023-10" db="EMBL/GenBank/DDBJ databases">
        <authorList>
            <person name="Chen Y."/>
            <person name="Shah S."/>
            <person name="Dougan E. K."/>
            <person name="Thang M."/>
            <person name="Chan C."/>
        </authorList>
    </citation>
    <scope>NUCLEOTIDE SEQUENCE [LARGE SCALE GENOMIC DNA]</scope>
</reference>
<dbReference type="EMBL" id="CAUYUJ010003933">
    <property type="protein sequence ID" value="CAK0807440.1"/>
    <property type="molecule type" value="Genomic_DNA"/>
</dbReference>
<dbReference type="Proteomes" id="UP001189429">
    <property type="component" value="Unassembled WGS sequence"/>
</dbReference>
<name>A0ABN9QR39_9DINO</name>
<protein>
    <recommendedName>
        <fullName evidence="6">DNL-type domain-containing protein</fullName>
    </recommendedName>
</protein>
<dbReference type="InterPro" id="IPR024158">
    <property type="entry name" value="Mt_import_TIM15"/>
</dbReference>
<keyword evidence="2 4" id="KW-0863">Zinc-finger</keyword>
<evidence type="ECO:0000259" key="6">
    <source>
        <dbReference type="PROSITE" id="PS51501"/>
    </source>
</evidence>
<comment type="caution">
    <text evidence="7">The sequence shown here is derived from an EMBL/GenBank/DDBJ whole genome shotgun (WGS) entry which is preliminary data.</text>
</comment>
<feature type="domain" description="DNL-type" evidence="6">
    <location>
        <begin position="34"/>
        <end position="126"/>
    </location>
</feature>
<dbReference type="PANTHER" id="PTHR20922">
    <property type="entry name" value="DNL-TYPE ZINC FINGER PROTEIN"/>
    <property type="match status" value="1"/>
</dbReference>
<evidence type="ECO:0000256" key="3">
    <source>
        <dbReference type="ARBA" id="ARBA00022833"/>
    </source>
</evidence>
<dbReference type="PANTHER" id="PTHR20922:SF13">
    <property type="entry name" value="DNL-TYPE ZINC FINGER PROTEIN"/>
    <property type="match status" value="1"/>
</dbReference>
<evidence type="ECO:0000313" key="8">
    <source>
        <dbReference type="Proteomes" id="UP001189429"/>
    </source>
</evidence>
<organism evidence="7 8">
    <name type="scientific">Prorocentrum cordatum</name>
    <dbReference type="NCBI Taxonomy" id="2364126"/>
    <lineage>
        <taxon>Eukaryota</taxon>
        <taxon>Sar</taxon>
        <taxon>Alveolata</taxon>
        <taxon>Dinophyceae</taxon>
        <taxon>Prorocentrales</taxon>
        <taxon>Prorocentraceae</taxon>
        <taxon>Prorocentrum</taxon>
    </lineage>
</organism>
<keyword evidence="8" id="KW-1185">Reference proteome</keyword>
<feature type="region of interest" description="Disordered" evidence="5">
    <location>
        <begin position="154"/>
        <end position="221"/>
    </location>
</feature>
<gene>
    <name evidence="7" type="ORF">PCOR1329_LOCUS13323</name>
</gene>
<dbReference type="InterPro" id="IPR007853">
    <property type="entry name" value="Znf_DNL-typ"/>
</dbReference>
<evidence type="ECO:0000256" key="5">
    <source>
        <dbReference type="SAM" id="MobiDB-lite"/>
    </source>
</evidence>
<keyword evidence="1" id="KW-0479">Metal-binding</keyword>
<proteinExistence type="predicted"/>